<protein>
    <submittedName>
        <fullName evidence="2">Uncharacterized protein</fullName>
    </submittedName>
</protein>
<feature type="compositionally biased region" description="Basic residues" evidence="1">
    <location>
        <begin position="133"/>
        <end position="143"/>
    </location>
</feature>
<dbReference type="EMBL" id="BSUZ01000001">
    <property type="protein sequence ID" value="GMA87088.1"/>
    <property type="molecule type" value="Genomic_DNA"/>
</dbReference>
<feature type="compositionally biased region" description="Basic and acidic residues" evidence="1">
    <location>
        <begin position="159"/>
        <end position="174"/>
    </location>
</feature>
<proteinExistence type="predicted"/>
<evidence type="ECO:0000313" key="2">
    <source>
        <dbReference type="EMBL" id="GMA87088.1"/>
    </source>
</evidence>
<keyword evidence="3" id="KW-1185">Reference proteome</keyword>
<reference evidence="3" key="1">
    <citation type="journal article" date="2019" name="Int. J. Syst. Evol. Microbiol.">
        <title>The Global Catalogue of Microorganisms (GCM) 10K type strain sequencing project: providing services to taxonomists for standard genome sequencing and annotation.</title>
        <authorList>
            <consortium name="The Broad Institute Genomics Platform"/>
            <consortium name="The Broad Institute Genome Sequencing Center for Infectious Disease"/>
            <person name="Wu L."/>
            <person name="Ma J."/>
        </authorList>
    </citation>
    <scope>NUCLEOTIDE SEQUENCE [LARGE SCALE GENOMIC DNA]</scope>
    <source>
        <strain evidence="3">NBRC 108730</strain>
    </source>
</reference>
<feature type="compositionally biased region" description="Low complexity" evidence="1">
    <location>
        <begin position="144"/>
        <end position="157"/>
    </location>
</feature>
<accession>A0ABQ6JG02</accession>
<feature type="compositionally biased region" description="Basic and acidic residues" evidence="1">
    <location>
        <begin position="1"/>
        <end position="16"/>
    </location>
</feature>
<organism evidence="2 3">
    <name type="scientific">Angustibacter aerolatus</name>
    <dbReference type="NCBI Taxonomy" id="1162965"/>
    <lineage>
        <taxon>Bacteria</taxon>
        <taxon>Bacillati</taxon>
        <taxon>Actinomycetota</taxon>
        <taxon>Actinomycetes</taxon>
        <taxon>Kineosporiales</taxon>
        <taxon>Kineosporiaceae</taxon>
    </lineage>
</organism>
<feature type="region of interest" description="Disordered" evidence="1">
    <location>
        <begin position="1"/>
        <end position="32"/>
    </location>
</feature>
<dbReference type="Proteomes" id="UP001157017">
    <property type="component" value="Unassembled WGS sequence"/>
</dbReference>
<feature type="region of interest" description="Disordered" evidence="1">
    <location>
        <begin position="109"/>
        <end position="204"/>
    </location>
</feature>
<evidence type="ECO:0000313" key="3">
    <source>
        <dbReference type="Proteomes" id="UP001157017"/>
    </source>
</evidence>
<feature type="compositionally biased region" description="Basic residues" evidence="1">
    <location>
        <begin position="175"/>
        <end position="196"/>
    </location>
</feature>
<comment type="caution">
    <text evidence="2">The sequence shown here is derived from an EMBL/GenBank/DDBJ whole genome shotgun (WGS) entry which is preliminary data.</text>
</comment>
<gene>
    <name evidence="2" type="ORF">GCM10025868_23380</name>
</gene>
<name>A0ABQ6JG02_9ACTN</name>
<evidence type="ECO:0000256" key="1">
    <source>
        <dbReference type="SAM" id="MobiDB-lite"/>
    </source>
</evidence>
<sequence>MRDEVERWLDAGDPREGLVTGGETVLDQPLAPGGQRDVTLRLPGSALGLTGRPFGAYGLGVEVRATAGGVRDRVALRRTTLQWQGGVKEYAAQQPGLGGAVHRAAGVRAGRPHGAAGRRRRRAGQPAAAPARRGVRARGRLGRRPGAAAHPAARGAAHCADRGEHADRAGDRDARRHRRPRGGAHLPRRPARRRAGTRGARAPYADPDVDALARAKALDLLSATRAAAAGVVEQTLGVQARTDVAVPPAAAATTPG</sequence>